<dbReference type="InterPro" id="IPR036322">
    <property type="entry name" value="WD40_repeat_dom_sf"/>
</dbReference>
<dbReference type="Proteomes" id="UP000031516">
    <property type="component" value="Unassembled WGS sequence"/>
</dbReference>
<dbReference type="Gene3D" id="2.130.10.10">
    <property type="entry name" value="YVTN repeat-like/Quinoprotein amine dehydrogenase"/>
    <property type="match status" value="1"/>
</dbReference>
<dbReference type="AlphaFoldDB" id="A0A0A8L496"/>
<protein>
    <submittedName>
        <fullName evidence="6">WGS project CCBQ000000000 data, contig 00099</fullName>
    </submittedName>
</protein>
<dbReference type="GO" id="GO:0000462">
    <property type="term" value="P:maturation of SSU-rRNA from tricistronic rRNA transcript (SSU-rRNA, 5.8S rRNA, LSU-rRNA)"/>
    <property type="evidence" value="ECO:0007669"/>
    <property type="project" value="TreeGrafter"/>
</dbReference>
<accession>A0A0A8L496</accession>
<evidence type="ECO:0000313" key="6">
    <source>
        <dbReference type="EMBL" id="CDO93021.1"/>
    </source>
</evidence>
<feature type="compositionally biased region" description="Acidic residues" evidence="4">
    <location>
        <begin position="580"/>
        <end position="597"/>
    </location>
</feature>
<feature type="compositionally biased region" description="Acidic residues" evidence="4">
    <location>
        <begin position="557"/>
        <end position="573"/>
    </location>
</feature>
<evidence type="ECO:0000256" key="3">
    <source>
        <dbReference type="ARBA" id="ARBA00038335"/>
    </source>
</evidence>
<evidence type="ECO:0000256" key="4">
    <source>
        <dbReference type="SAM" id="MobiDB-lite"/>
    </source>
</evidence>
<feature type="region of interest" description="Disordered" evidence="4">
    <location>
        <begin position="553"/>
        <end position="631"/>
    </location>
</feature>
<feature type="region of interest" description="Disordered" evidence="4">
    <location>
        <begin position="331"/>
        <end position="351"/>
    </location>
</feature>
<evidence type="ECO:0000256" key="1">
    <source>
        <dbReference type="ARBA" id="ARBA00004123"/>
    </source>
</evidence>
<proteinExistence type="inferred from homology"/>
<organism evidence="6 7">
    <name type="scientific">Kluyveromyces dobzhanskii CBS 2104</name>
    <dbReference type="NCBI Taxonomy" id="1427455"/>
    <lineage>
        <taxon>Eukaryota</taxon>
        <taxon>Fungi</taxon>
        <taxon>Dikarya</taxon>
        <taxon>Ascomycota</taxon>
        <taxon>Saccharomycotina</taxon>
        <taxon>Saccharomycetes</taxon>
        <taxon>Saccharomycetales</taxon>
        <taxon>Saccharomycetaceae</taxon>
        <taxon>Kluyveromyces</taxon>
    </lineage>
</organism>
<evidence type="ECO:0000256" key="2">
    <source>
        <dbReference type="ARBA" id="ARBA00023242"/>
    </source>
</evidence>
<dbReference type="Pfam" id="PF04003">
    <property type="entry name" value="Utp12"/>
    <property type="match status" value="1"/>
</dbReference>
<comment type="similarity">
    <text evidence="3">Belongs to the UTP5 family.</text>
</comment>
<comment type="caution">
    <text evidence="6">The sequence shown here is derived from an EMBL/GenBank/DDBJ whole genome shotgun (WGS) entry which is preliminary data.</text>
</comment>
<name>A0A0A8L496_9SACH</name>
<dbReference type="SUPFAM" id="SSF50978">
    <property type="entry name" value="WD40 repeat-like"/>
    <property type="match status" value="1"/>
</dbReference>
<feature type="compositionally biased region" description="Polar residues" evidence="4">
    <location>
        <begin position="335"/>
        <end position="348"/>
    </location>
</feature>
<feature type="domain" description="Small-subunit processome Utp12" evidence="5">
    <location>
        <begin position="424"/>
        <end position="520"/>
    </location>
</feature>
<sequence length="631" mass="70479">MAASPVVLSQYDPTGQYFAYISIALDKQRVSVEPTTISKSSLANENFLYLEGKGVSCSCMQWIVFNDTPLVVLGLSQGEVWLYSPLSNEIIAKLTTGSTLPVLDFQCSSNNDKAWCLTGDDTVVLFDMVSQTVSSKFKVDECTDLKKLCIVDNDRMLVASHQIYLIDVTSKKLLLQYPGHISPVSFLQLTTDGTAFLSASQDDRFLNIYDLESTKTKSVLVAHSNVVSLSVSKDWAHVSVTTEDGDAAIFEEPLVTVNTGNKRRSGKISKQSNKTITLLRANSSTRLPIIKSFINQDIVNFSWLENAATPYFDQLKLDNLTEAVTTIPKPLPTIKSKQSRNGQNSDISSAKMYKEGNATVTSGDNFKHVESIIQSLQELEGEEPAESLQDRLDIISPPSRKPKDRKRANAGTSSVVLAQALKSNDHALLETVLNTRDEKVIQATITRLSPQLATILLERLAERIARQTHRQGPLNVWVKWCLIIHGGYLVTIPNLISSLSSLHSTLKKRAELLPRLMALDTRITRSLDELHSKRALQYGKDQLDTELIAPYPYDEASQQDEEEEEVEYNEELDDARLIDDGEESEDYSEDQDEDSDLENQASNEVAYTEEHFEDDDEMKVDVEEGYSDEEV</sequence>
<gene>
    <name evidence="6" type="ORF">KLDO_g1327</name>
</gene>
<dbReference type="InterPro" id="IPR015943">
    <property type="entry name" value="WD40/YVTN_repeat-like_dom_sf"/>
</dbReference>
<evidence type="ECO:0000313" key="7">
    <source>
        <dbReference type="Proteomes" id="UP000031516"/>
    </source>
</evidence>
<reference evidence="6 7" key="1">
    <citation type="submission" date="2014-03" db="EMBL/GenBank/DDBJ databases">
        <title>The genome of Kluyveromyces dobzhanskii.</title>
        <authorList>
            <person name="Nystedt B."/>
            <person name="Astrom S."/>
        </authorList>
    </citation>
    <scope>NUCLEOTIDE SEQUENCE [LARGE SCALE GENOMIC DNA]</scope>
    <source>
        <strain evidence="6 7">CBS 2104</strain>
    </source>
</reference>
<feature type="compositionally biased region" description="Acidic residues" evidence="4">
    <location>
        <begin position="611"/>
        <end position="631"/>
    </location>
</feature>
<keyword evidence="7" id="KW-1185">Reference proteome</keyword>
<dbReference type="PANTHER" id="PTHR44267">
    <property type="entry name" value="WD REPEAT-CONTAINING PROTEIN 43"/>
    <property type="match status" value="1"/>
</dbReference>
<dbReference type="SMART" id="SM00320">
    <property type="entry name" value="WD40"/>
    <property type="match status" value="3"/>
</dbReference>
<dbReference type="PANTHER" id="PTHR44267:SF1">
    <property type="entry name" value="WD REPEAT-CONTAINING PROTEIN 43"/>
    <property type="match status" value="1"/>
</dbReference>
<dbReference type="EMBL" id="CCBQ010000019">
    <property type="protein sequence ID" value="CDO93021.1"/>
    <property type="molecule type" value="Genomic_DNA"/>
</dbReference>
<dbReference type="InterPro" id="IPR007148">
    <property type="entry name" value="SSU_processome_Utp12"/>
</dbReference>
<feature type="region of interest" description="Disordered" evidence="4">
    <location>
        <begin position="380"/>
        <end position="411"/>
    </location>
</feature>
<dbReference type="OrthoDB" id="30195at2759"/>
<comment type="subcellular location">
    <subcellularLocation>
        <location evidence="1">Nucleus</location>
    </subcellularLocation>
</comment>
<dbReference type="InterPro" id="IPR052414">
    <property type="entry name" value="U3_snoRNA-assoc_WDR"/>
</dbReference>
<evidence type="ECO:0000259" key="5">
    <source>
        <dbReference type="Pfam" id="PF04003"/>
    </source>
</evidence>
<dbReference type="GO" id="GO:0032040">
    <property type="term" value="C:small-subunit processome"/>
    <property type="evidence" value="ECO:0007669"/>
    <property type="project" value="UniProtKB-ARBA"/>
</dbReference>
<dbReference type="InterPro" id="IPR001680">
    <property type="entry name" value="WD40_rpt"/>
</dbReference>
<keyword evidence="2" id="KW-0539">Nucleus</keyword>